<dbReference type="AlphaFoldDB" id="A0A345YTF1"/>
<protein>
    <recommendedName>
        <fullName evidence="6">FAR-17a/AIG1-like protein</fullName>
    </recommendedName>
</protein>
<reference evidence="2 4" key="1">
    <citation type="submission" date="2018-07" db="EMBL/GenBank/DDBJ databases">
        <title>Brachybacterium saurashtrense DSM 23186 genome sequence.</title>
        <authorList>
            <person name="Guo L."/>
        </authorList>
    </citation>
    <scope>NUCLEOTIDE SEQUENCE [LARGE SCALE GENOMIC DNA]</scope>
    <source>
        <strain evidence="2 4">DSM 23186</strain>
    </source>
</reference>
<dbReference type="EMBL" id="QSWH01000010">
    <property type="protein sequence ID" value="RRR21218.1"/>
    <property type="molecule type" value="Genomic_DNA"/>
</dbReference>
<sequence>MRAVVALLVLAALGWSTLEAARGGSLPQHVSYFTNQSNLAFSLALLAAAALPPERWPRGWDAVRGALAFYLVMTGLIYALLVAPWEELLRWDIGWTGIVLHRVAPVAAMLDWLLTPRRRAPPPARVLWWLLYPLAYLGVTWLRGALTGWYPYAFLDPTASSWPQVLATTGVVLVAFLVIGTLVHLLEGGGRMSRRSCSPES</sequence>
<dbReference type="KEGG" id="bsau:DWV08_07350"/>
<dbReference type="OrthoDB" id="9809977at2"/>
<proteinExistence type="predicted"/>
<dbReference type="InterPro" id="IPR049713">
    <property type="entry name" value="Pr6Pr-like"/>
</dbReference>
<feature type="transmembrane region" description="Helical" evidence="1">
    <location>
        <begin position="126"/>
        <end position="146"/>
    </location>
</feature>
<evidence type="ECO:0000313" key="3">
    <source>
        <dbReference type="EMBL" id="RRR21218.1"/>
    </source>
</evidence>
<evidence type="ECO:0000313" key="2">
    <source>
        <dbReference type="EMBL" id="AXK47203.1"/>
    </source>
</evidence>
<feature type="transmembrane region" description="Helical" evidence="1">
    <location>
        <begin position="63"/>
        <end position="81"/>
    </location>
</feature>
<gene>
    <name evidence="2" type="ORF">DWV08_07350</name>
    <name evidence="3" type="ORF">DXU92_15995</name>
</gene>
<keyword evidence="1" id="KW-1133">Transmembrane helix</keyword>
<dbReference type="NCBIfam" id="NF038065">
    <property type="entry name" value="Pr6Pr"/>
    <property type="match status" value="1"/>
</dbReference>
<dbReference type="Proteomes" id="UP000282185">
    <property type="component" value="Unassembled WGS sequence"/>
</dbReference>
<keyword evidence="1" id="KW-0812">Transmembrane</keyword>
<reference evidence="3 5" key="2">
    <citation type="submission" date="2018-08" db="EMBL/GenBank/DDBJ databases">
        <title>Brachybacterium saurashtrense DSM 23186.</title>
        <authorList>
            <person name="Li Y."/>
        </authorList>
    </citation>
    <scope>NUCLEOTIDE SEQUENCE [LARGE SCALE GENOMIC DNA]</scope>
    <source>
        <strain evidence="3 5">DSM 23186</strain>
    </source>
</reference>
<dbReference type="Proteomes" id="UP000254236">
    <property type="component" value="Chromosome"/>
</dbReference>
<organism evidence="3 5">
    <name type="scientific">Brachybacterium saurashtrense</name>
    <dbReference type="NCBI Taxonomy" id="556288"/>
    <lineage>
        <taxon>Bacteria</taxon>
        <taxon>Bacillati</taxon>
        <taxon>Actinomycetota</taxon>
        <taxon>Actinomycetes</taxon>
        <taxon>Micrococcales</taxon>
        <taxon>Dermabacteraceae</taxon>
        <taxon>Brachybacterium</taxon>
    </lineage>
</organism>
<evidence type="ECO:0000256" key="1">
    <source>
        <dbReference type="SAM" id="Phobius"/>
    </source>
</evidence>
<feature type="transmembrane region" description="Helical" evidence="1">
    <location>
        <begin position="166"/>
        <end position="186"/>
    </location>
</feature>
<dbReference type="EMBL" id="CP031356">
    <property type="protein sequence ID" value="AXK47203.1"/>
    <property type="molecule type" value="Genomic_DNA"/>
</dbReference>
<evidence type="ECO:0000313" key="4">
    <source>
        <dbReference type="Proteomes" id="UP000254236"/>
    </source>
</evidence>
<keyword evidence="1" id="KW-0472">Membrane</keyword>
<evidence type="ECO:0000313" key="5">
    <source>
        <dbReference type="Proteomes" id="UP000282185"/>
    </source>
</evidence>
<keyword evidence="4" id="KW-1185">Reference proteome</keyword>
<accession>A0A345YTF1</accession>
<feature type="transmembrane region" description="Helical" evidence="1">
    <location>
        <begin position="93"/>
        <end position="114"/>
    </location>
</feature>
<name>A0A345YTF1_9MICO</name>
<evidence type="ECO:0008006" key="6">
    <source>
        <dbReference type="Google" id="ProtNLM"/>
    </source>
</evidence>